<dbReference type="InterPro" id="IPR000719">
    <property type="entry name" value="Prot_kinase_dom"/>
</dbReference>
<evidence type="ECO:0000256" key="2">
    <source>
        <dbReference type="ARBA" id="ARBA00022679"/>
    </source>
</evidence>
<feature type="compositionally biased region" description="Polar residues" evidence="6">
    <location>
        <begin position="584"/>
        <end position="595"/>
    </location>
</feature>
<evidence type="ECO:0000313" key="9">
    <source>
        <dbReference type="Proteomes" id="UP000594260"/>
    </source>
</evidence>
<keyword evidence="5" id="KW-0067">ATP-binding</keyword>
<protein>
    <recommendedName>
        <fullName evidence="7">Protein kinase domain-containing protein</fullName>
    </recommendedName>
</protein>
<feature type="region of interest" description="Disordered" evidence="6">
    <location>
        <begin position="584"/>
        <end position="640"/>
    </location>
</feature>
<dbReference type="KEGG" id="vde:111243407"/>
<dbReference type="EnsemblMetazoa" id="XM_022788925">
    <property type="protein sequence ID" value="XP_022644660"/>
    <property type="gene ID" value="LOC111243407"/>
</dbReference>
<keyword evidence="3" id="KW-0547">Nucleotide-binding</keyword>
<evidence type="ECO:0000256" key="5">
    <source>
        <dbReference type="ARBA" id="ARBA00022840"/>
    </source>
</evidence>
<organism evidence="8 9">
    <name type="scientific">Varroa destructor</name>
    <name type="common">Honeybee mite</name>
    <dbReference type="NCBI Taxonomy" id="109461"/>
    <lineage>
        <taxon>Eukaryota</taxon>
        <taxon>Metazoa</taxon>
        <taxon>Ecdysozoa</taxon>
        <taxon>Arthropoda</taxon>
        <taxon>Chelicerata</taxon>
        <taxon>Arachnida</taxon>
        <taxon>Acari</taxon>
        <taxon>Parasitiformes</taxon>
        <taxon>Mesostigmata</taxon>
        <taxon>Gamasina</taxon>
        <taxon>Dermanyssoidea</taxon>
        <taxon>Varroidae</taxon>
        <taxon>Varroa</taxon>
    </lineage>
</organism>
<feature type="compositionally biased region" description="Polar residues" evidence="6">
    <location>
        <begin position="672"/>
        <end position="700"/>
    </location>
</feature>
<dbReference type="PROSITE" id="PS50011">
    <property type="entry name" value="PROTEIN_KINASE_DOM"/>
    <property type="match status" value="1"/>
</dbReference>
<dbReference type="GeneID" id="111243407"/>
<dbReference type="PANTHER" id="PTHR24351">
    <property type="entry name" value="RIBOSOMAL PROTEIN S6 KINASE"/>
    <property type="match status" value="1"/>
</dbReference>
<dbReference type="InParanoid" id="A0A7M7JD25"/>
<sequence>MAVAIRTQDEDEEYLSAEHYADYPSVSLTEAVTEKERQRRKAIRKHKLLAVIDSLEPNIAKCCSALLRCLMQKLADRNDETDPQSALIPRERFGLQQFYQTAYLLERKLRRKCLTYLHVREYLHNLAYLYDQFIERFGLDYSNLISSNLRSIILTLEQLTTHLERCSGVTPTDWIEVMQSFLTGTANVIELDRTSADTTPAPSVRMFTPVEITEAGVFGASYAALLGAGHGDVPVTFKIVNMFTVRYNHSLINATMFAEIVSSPWVCIQYCSFAALEAYVSVSEPFAGISLFRLVKTRGCIESPNNLKIILAQLAVAVQHIHYQGFIHRCIKPSCAQVNSRGLVKVCDFSKSRVCLGRFSSNKFRSYDRGTVAEFSDKSRVGSLNYMAPEMLQRKAYGRAADWWSFGVTAFSLATGRIPFKGNTYAEQKKAISIANYDWPRETCPGVTSKLRSLVKKCLVTRPQQRLCSASYRDLWRHTYFSGLDIDHLQFSEQLADMPVIDEIRATSRMTMENSQASISFEELIDNEEPNPLFTFTSPGFVRAIRKLSANEKISPEIIRDPVMFFSLDETCQYRFHDKAIRRASNSSKHLQQQPRSEESSSTTSSSSFQRLVGSEELPYNSDIKGHRTRPLSKKTTSGKATITAIKSLGPSVRAVSAGRSFLELVRKMESGMTSGSSSAPKRYSLSNPVSDKNTSTALVSNIIRANDKRHRRGPKQKEAHAFTDRC</sequence>
<keyword evidence="9" id="KW-1185">Reference proteome</keyword>
<feature type="compositionally biased region" description="Basic and acidic residues" evidence="6">
    <location>
        <begin position="716"/>
        <end position="727"/>
    </location>
</feature>
<dbReference type="AlphaFoldDB" id="A0A7M7JD25"/>
<reference evidence="8" key="1">
    <citation type="submission" date="2021-01" db="UniProtKB">
        <authorList>
            <consortium name="EnsemblMetazoa"/>
        </authorList>
    </citation>
    <scope>IDENTIFICATION</scope>
</reference>
<evidence type="ECO:0000313" key="8">
    <source>
        <dbReference type="EnsemblMetazoa" id="XP_022644660"/>
    </source>
</evidence>
<dbReference type="Pfam" id="PF00069">
    <property type="entry name" value="Pkinase"/>
    <property type="match status" value="1"/>
</dbReference>
<dbReference type="RefSeq" id="XP_022644660.1">
    <property type="nucleotide sequence ID" value="XM_022788925.1"/>
</dbReference>
<name>A0A7M7JD25_VARDE</name>
<dbReference type="InterPro" id="IPR011009">
    <property type="entry name" value="Kinase-like_dom_sf"/>
</dbReference>
<dbReference type="SUPFAM" id="SSF56112">
    <property type="entry name" value="Protein kinase-like (PK-like)"/>
    <property type="match status" value="1"/>
</dbReference>
<evidence type="ECO:0000256" key="4">
    <source>
        <dbReference type="ARBA" id="ARBA00022777"/>
    </source>
</evidence>
<dbReference type="GO" id="GO:0005524">
    <property type="term" value="F:ATP binding"/>
    <property type="evidence" value="ECO:0007669"/>
    <property type="project" value="UniProtKB-KW"/>
</dbReference>
<dbReference type="OrthoDB" id="193931at2759"/>
<feature type="domain" description="Protein kinase" evidence="7">
    <location>
        <begin position="207"/>
        <end position="481"/>
    </location>
</feature>
<dbReference type="Proteomes" id="UP000594260">
    <property type="component" value="Unplaced"/>
</dbReference>
<dbReference type="Gene3D" id="1.10.510.10">
    <property type="entry name" value="Transferase(Phosphotransferase) domain 1"/>
    <property type="match status" value="1"/>
</dbReference>
<keyword evidence="1" id="KW-0723">Serine/threonine-protein kinase</keyword>
<keyword evidence="4" id="KW-0418">Kinase</keyword>
<evidence type="ECO:0000256" key="1">
    <source>
        <dbReference type="ARBA" id="ARBA00022527"/>
    </source>
</evidence>
<evidence type="ECO:0000256" key="3">
    <source>
        <dbReference type="ARBA" id="ARBA00022741"/>
    </source>
</evidence>
<proteinExistence type="predicted"/>
<accession>A0A7M7JD25</accession>
<keyword evidence="2" id="KW-0808">Transferase</keyword>
<feature type="region of interest" description="Disordered" evidence="6">
    <location>
        <begin position="671"/>
        <end position="727"/>
    </location>
</feature>
<evidence type="ECO:0000259" key="7">
    <source>
        <dbReference type="PROSITE" id="PS50011"/>
    </source>
</evidence>
<dbReference type="GO" id="GO:0004674">
    <property type="term" value="F:protein serine/threonine kinase activity"/>
    <property type="evidence" value="ECO:0007669"/>
    <property type="project" value="UniProtKB-KW"/>
</dbReference>
<evidence type="ECO:0000256" key="6">
    <source>
        <dbReference type="SAM" id="MobiDB-lite"/>
    </source>
</evidence>